<evidence type="ECO:0000256" key="7">
    <source>
        <dbReference type="ARBA" id="ARBA00023180"/>
    </source>
</evidence>
<keyword evidence="3 8" id="KW-0812">Transmembrane</keyword>
<evidence type="ECO:0000256" key="3">
    <source>
        <dbReference type="ARBA" id="ARBA00022692"/>
    </source>
</evidence>
<name>A0A1A6H358_NEOLE</name>
<evidence type="ECO:0000256" key="5">
    <source>
        <dbReference type="ARBA" id="ARBA00022989"/>
    </source>
</evidence>
<feature type="domain" description="Ig-like" evidence="10">
    <location>
        <begin position="208"/>
        <end position="309"/>
    </location>
</feature>
<dbReference type="InterPro" id="IPR007110">
    <property type="entry name" value="Ig-like_dom"/>
</dbReference>
<evidence type="ECO:0000259" key="10">
    <source>
        <dbReference type="PROSITE" id="PS50835"/>
    </source>
</evidence>
<comment type="subcellular location">
    <subcellularLocation>
        <location evidence="1">Membrane</location>
        <topology evidence="1">Single-pass type I membrane protein</topology>
    </subcellularLocation>
</comment>
<protein>
    <recommendedName>
        <fullName evidence="10">Ig-like domain-containing protein</fullName>
    </recommendedName>
</protein>
<feature type="signal peptide" evidence="9">
    <location>
        <begin position="1"/>
        <end position="32"/>
    </location>
</feature>
<dbReference type="SUPFAM" id="SSF48726">
    <property type="entry name" value="Immunoglobulin"/>
    <property type="match status" value="1"/>
</dbReference>
<gene>
    <name evidence="11" type="ORF">A6R68_12662</name>
</gene>
<dbReference type="CDD" id="cd00096">
    <property type="entry name" value="Ig"/>
    <property type="match status" value="1"/>
</dbReference>
<organism evidence="11 12">
    <name type="scientific">Neotoma lepida</name>
    <name type="common">Desert woodrat</name>
    <dbReference type="NCBI Taxonomy" id="56216"/>
    <lineage>
        <taxon>Eukaryota</taxon>
        <taxon>Metazoa</taxon>
        <taxon>Chordata</taxon>
        <taxon>Craniata</taxon>
        <taxon>Vertebrata</taxon>
        <taxon>Euteleostomi</taxon>
        <taxon>Mammalia</taxon>
        <taxon>Eutheria</taxon>
        <taxon>Euarchontoglires</taxon>
        <taxon>Glires</taxon>
        <taxon>Rodentia</taxon>
        <taxon>Myomorpha</taxon>
        <taxon>Muroidea</taxon>
        <taxon>Cricetidae</taxon>
        <taxon>Neotominae</taxon>
        <taxon>Neotoma</taxon>
    </lineage>
</organism>
<evidence type="ECO:0000256" key="6">
    <source>
        <dbReference type="ARBA" id="ARBA00023136"/>
    </source>
</evidence>
<comment type="similarity">
    <text evidence="2">Belongs to the FAM187 family.</text>
</comment>
<keyword evidence="7" id="KW-0325">Glycoprotein</keyword>
<keyword evidence="5 8" id="KW-1133">Transmembrane helix</keyword>
<dbReference type="PROSITE" id="PS50835">
    <property type="entry name" value="IG_LIKE"/>
    <property type="match status" value="1"/>
</dbReference>
<feature type="chain" id="PRO_5008346052" description="Ig-like domain-containing protein" evidence="9">
    <location>
        <begin position="33"/>
        <end position="376"/>
    </location>
</feature>
<evidence type="ECO:0000313" key="12">
    <source>
        <dbReference type="Proteomes" id="UP000092124"/>
    </source>
</evidence>
<evidence type="ECO:0000256" key="1">
    <source>
        <dbReference type="ARBA" id="ARBA00004479"/>
    </source>
</evidence>
<reference evidence="11 12" key="1">
    <citation type="submission" date="2016-06" db="EMBL/GenBank/DDBJ databases">
        <title>The Draft Genome Sequence and Annotation of the Desert Woodrat Neotoma lepida.</title>
        <authorList>
            <person name="Campbell M."/>
            <person name="Oakeson K.F."/>
            <person name="Yandell M."/>
            <person name="Halpert J.R."/>
            <person name="Dearing D."/>
        </authorList>
    </citation>
    <scope>NUCLEOTIDE SEQUENCE [LARGE SCALE GENOMIC DNA]</scope>
    <source>
        <strain evidence="11">417</strain>
        <tissue evidence="11">Liver</tissue>
    </source>
</reference>
<dbReference type="Proteomes" id="UP000092124">
    <property type="component" value="Unassembled WGS sequence"/>
</dbReference>
<dbReference type="OrthoDB" id="6434091at2759"/>
<dbReference type="InterPro" id="IPR039311">
    <property type="entry name" value="FAM187A/B"/>
</dbReference>
<comment type="caution">
    <text evidence="11">The sequence shown here is derived from an EMBL/GenBank/DDBJ whole genome shotgun (WGS) entry which is preliminary data.</text>
</comment>
<dbReference type="AlphaFoldDB" id="A0A1A6H358"/>
<sequence length="376" mass="42466">MPRLVASAQPPSQSTMLTILWILLSLALPVSGPHLPVSCPQAKECQLALLSNNDVLLECSISKAHWFFFGLDTDDKPISCSVISNMKENPDGSLLIKNPSPFNTGLYKCQDKNGNQVTRYKIDFQDIMRLHVTHIDLSQKPLTNETLNLGHREVLYTQWEPWQRCSTCESLGERKRLGYCYVKEPLEEPVPCGFYLGETKIYYARVKPEMQVETCYETCKGYLTGGDYVIFDNFRLTESKSTWLTCPLASIYRPVHWEANDIALTWQEQISGENLSSFMDPYSGGQQLQIFQPAIYRCFVEQELIAQFNPIASVDLLEAESQSKGPGQRQPGKADLVLRGLKLVLLMVFLLIVGGFLCKVAFRPVPGKKNQVLLVK</sequence>
<evidence type="ECO:0000256" key="4">
    <source>
        <dbReference type="ARBA" id="ARBA00022729"/>
    </source>
</evidence>
<dbReference type="STRING" id="56216.A0A1A6H358"/>
<dbReference type="EMBL" id="LZPO01055077">
    <property type="protein sequence ID" value="OBS72791.1"/>
    <property type="molecule type" value="Genomic_DNA"/>
</dbReference>
<dbReference type="PANTHER" id="PTHR32178:SF8">
    <property type="entry name" value="PROTEIN FAM187B"/>
    <property type="match status" value="1"/>
</dbReference>
<keyword evidence="4 9" id="KW-0732">Signal</keyword>
<dbReference type="InterPro" id="IPR036179">
    <property type="entry name" value="Ig-like_dom_sf"/>
</dbReference>
<evidence type="ECO:0000256" key="8">
    <source>
        <dbReference type="SAM" id="Phobius"/>
    </source>
</evidence>
<dbReference type="PANTHER" id="PTHR32178">
    <property type="entry name" value="FAM187"/>
    <property type="match status" value="1"/>
</dbReference>
<keyword evidence="12" id="KW-1185">Reference proteome</keyword>
<dbReference type="GO" id="GO:0016020">
    <property type="term" value="C:membrane"/>
    <property type="evidence" value="ECO:0007669"/>
    <property type="project" value="UniProtKB-SubCell"/>
</dbReference>
<accession>A0A1A6H358</accession>
<evidence type="ECO:0000256" key="2">
    <source>
        <dbReference type="ARBA" id="ARBA00008727"/>
    </source>
</evidence>
<keyword evidence="6 8" id="KW-0472">Membrane</keyword>
<proteinExistence type="inferred from homology"/>
<feature type="transmembrane region" description="Helical" evidence="8">
    <location>
        <begin position="343"/>
        <end position="362"/>
    </location>
</feature>
<evidence type="ECO:0000256" key="9">
    <source>
        <dbReference type="SAM" id="SignalP"/>
    </source>
</evidence>
<evidence type="ECO:0000313" key="11">
    <source>
        <dbReference type="EMBL" id="OBS72791.1"/>
    </source>
</evidence>